<comment type="caution">
    <text evidence="1">The sequence shown here is derived from an EMBL/GenBank/DDBJ whole genome shotgun (WGS) entry which is preliminary data.</text>
</comment>
<sequence>MAMAVPESTLSALLLTVLHRSGWREGTVVLCRGWEEAGGAPEDPGRGKQCIMGRRGGCQRSAGRSELFSI</sequence>
<protein>
    <submittedName>
        <fullName evidence="1">Uncharacterized protein</fullName>
    </submittedName>
</protein>
<evidence type="ECO:0000313" key="2">
    <source>
        <dbReference type="Proteomes" id="UP001335648"/>
    </source>
</evidence>
<dbReference type="EMBL" id="JAULUE010002049">
    <property type="protein sequence ID" value="KAK5907804.1"/>
    <property type="molecule type" value="Genomic_DNA"/>
</dbReference>
<organism evidence="1 2">
    <name type="scientific">Champsocephalus esox</name>
    <name type="common">pike icefish</name>
    <dbReference type="NCBI Taxonomy" id="159716"/>
    <lineage>
        <taxon>Eukaryota</taxon>
        <taxon>Metazoa</taxon>
        <taxon>Chordata</taxon>
        <taxon>Craniata</taxon>
        <taxon>Vertebrata</taxon>
        <taxon>Euteleostomi</taxon>
        <taxon>Actinopterygii</taxon>
        <taxon>Neopterygii</taxon>
        <taxon>Teleostei</taxon>
        <taxon>Neoteleostei</taxon>
        <taxon>Acanthomorphata</taxon>
        <taxon>Eupercaria</taxon>
        <taxon>Perciformes</taxon>
        <taxon>Notothenioidei</taxon>
        <taxon>Channichthyidae</taxon>
        <taxon>Champsocephalus</taxon>
    </lineage>
</organism>
<accession>A0AAN8H9K1</accession>
<dbReference type="Proteomes" id="UP001335648">
    <property type="component" value="Unassembled WGS sequence"/>
</dbReference>
<name>A0AAN8H9K1_9TELE</name>
<reference evidence="1 2" key="1">
    <citation type="journal article" date="2023" name="Mol. Biol. Evol.">
        <title>Genomics of Secondarily Temperate Adaptation in the Only Non-Antarctic Icefish.</title>
        <authorList>
            <person name="Rivera-Colon A.G."/>
            <person name="Rayamajhi N."/>
            <person name="Minhas B.F."/>
            <person name="Madrigal G."/>
            <person name="Bilyk K.T."/>
            <person name="Yoon V."/>
            <person name="Hune M."/>
            <person name="Gregory S."/>
            <person name="Cheng C.H.C."/>
            <person name="Catchen J.M."/>
        </authorList>
    </citation>
    <scope>NUCLEOTIDE SEQUENCE [LARGE SCALE GENOMIC DNA]</scope>
    <source>
        <strain evidence="1">JC2023a</strain>
    </source>
</reference>
<evidence type="ECO:0000313" key="1">
    <source>
        <dbReference type="EMBL" id="KAK5907804.1"/>
    </source>
</evidence>
<gene>
    <name evidence="1" type="ORF">CesoFtcFv8_005615</name>
</gene>
<proteinExistence type="predicted"/>
<keyword evidence="2" id="KW-1185">Reference proteome</keyword>
<dbReference type="AlphaFoldDB" id="A0AAN8H9K1"/>